<feature type="compositionally biased region" description="Basic and acidic residues" evidence="4">
    <location>
        <begin position="615"/>
        <end position="635"/>
    </location>
</feature>
<sequence length="833" mass="95551">MGVTDLEPGEIRLDRDESRDRDSKNRGRDRHEDGGKDRRKEERHRDKEKDKARNRDKEKDRENKDSGNVREKERERGKDRDRDRDREKDKEKVRERDRGKEEEKEKEKDREKPRDREKERDKLKEKEKSRNRDKERDKDGERNREREKDKSKDRERSLDRDEKSKSRDKDNRDIGRDDAPKEKSSELREKILKMKEERLKEQEEENDSEVLSWVSKSRKLEEKRNAEREKAIRRSEALEEQDKLLAGSDDDDEDEWGNASRGDHLAGVKVLHGLDKVMEGGAVVLTLKDQSILAGDDINEDVDMLENVEIGEQKRRDDLYQSAKKKTGIYDDKFSDDTGIKKPMLPQYDDPVEDEGVTLDEGGRFSGEAEKKLEELRRRIEGSSSQKPSLDLTAYTKSSSEYYTSEEMLRFKKPKKKKSLRKKEKLDLDALEAEAIASGLGRSDLGSRKDTTRLAAKSEQEKADAEARKNAYQAAIEKAEAAASVIREGQVQTVGKIEEGDGGENEPLVFGDDYEDLQRSVEQARKLAVKKEEKNDLDILKAAVPATEKKVEWDIEGEAAEGGKVIITEMEEFVWGLQMKEETLRPETEDVFMDVDSEPETTQQIEDMEVTGWSEVKESESATEPLPKEEKDEITPDEIIHEAAVGKGLSGALKLLKERGTLNEGIDWGGRTMDKKKSKLVGLVEEPAPKEKEIRIERTDEFGRIMTPKEAFRALSHKFHGKGPGKMKQEKRMKKFYEDLKTKQMRDSDTPLHSMEKMREAQARMKTPYLVLSGNVKPGQTSDPSSGFATVEKDVGSLTPMLGDRKVEHFLGIKRNANAAGMPPPPPPKKSKN</sequence>
<keyword evidence="3" id="KW-0539">Nucleus</keyword>
<accession>A0A833VJ86</accession>
<evidence type="ECO:0000256" key="2">
    <source>
        <dbReference type="ARBA" id="ARBA00006076"/>
    </source>
</evidence>
<name>A0A833VJ86_9POAL</name>
<dbReference type="GO" id="GO:0045292">
    <property type="term" value="P:mRNA cis splicing, via spliceosome"/>
    <property type="evidence" value="ECO:0007669"/>
    <property type="project" value="TreeGrafter"/>
</dbReference>
<comment type="similarity">
    <text evidence="2">Belongs to the SNU66/SART1 family.</text>
</comment>
<feature type="region of interest" description="Disordered" evidence="4">
    <location>
        <begin position="1"/>
        <end position="262"/>
    </location>
</feature>
<dbReference type="PANTHER" id="PTHR14152">
    <property type="entry name" value="SQUAMOUS CELL CARCINOMA ANTIGEN RECOGNISED BY CYTOTOXIC T LYMPHOCYTES"/>
    <property type="match status" value="1"/>
</dbReference>
<dbReference type="InterPro" id="IPR005011">
    <property type="entry name" value="SNU66/SART1"/>
</dbReference>
<feature type="region of interest" description="Disordered" evidence="4">
    <location>
        <begin position="614"/>
        <end position="635"/>
    </location>
</feature>
<evidence type="ECO:0000256" key="3">
    <source>
        <dbReference type="ARBA" id="ARBA00023242"/>
    </source>
</evidence>
<proteinExistence type="inferred from homology"/>
<protein>
    <submittedName>
        <fullName evidence="5">SART-1 family protein DOT2</fullName>
    </submittedName>
</protein>
<feature type="region of interest" description="Disordered" evidence="4">
    <location>
        <begin position="336"/>
        <end position="368"/>
    </location>
</feature>
<dbReference type="AlphaFoldDB" id="A0A833VJ86"/>
<dbReference type="GO" id="GO:0000481">
    <property type="term" value="P:maturation of 5S rRNA"/>
    <property type="evidence" value="ECO:0007669"/>
    <property type="project" value="TreeGrafter"/>
</dbReference>
<gene>
    <name evidence="5" type="ORF">FCM35_KLT08789</name>
</gene>
<dbReference type="PANTHER" id="PTHR14152:SF5">
    <property type="entry name" value="U4_U6.U5 TRI-SNRNP-ASSOCIATED PROTEIN 1"/>
    <property type="match status" value="1"/>
</dbReference>
<evidence type="ECO:0000313" key="5">
    <source>
        <dbReference type="EMBL" id="KAF3325709.1"/>
    </source>
</evidence>
<organism evidence="5 6">
    <name type="scientific">Carex littledalei</name>
    <dbReference type="NCBI Taxonomy" id="544730"/>
    <lineage>
        <taxon>Eukaryota</taxon>
        <taxon>Viridiplantae</taxon>
        <taxon>Streptophyta</taxon>
        <taxon>Embryophyta</taxon>
        <taxon>Tracheophyta</taxon>
        <taxon>Spermatophyta</taxon>
        <taxon>Magnoliopsida</taxon>
        <taxon>Liliopsida</taxon>
        <taxon>Poales</taxon>
        <taxon>Cyperaceae</taxon>
        <taxon>Cyperoideae</taxon>
        <taxon>Cariceae</taxon>
        <taxon>Carex</taxon>
        <taxon>Carex subgen. Euthyceras</taxon>
    </lineage>
</organism>
<keyword evidence="6" id="KW-1185">Reference proteome</keyword>
<dbReference type="EMBL" id="SWLB01000019">
    <property type="protein sequence ID" value="KAF3325709.1"/>
    <property type="molecule type" value="Genomic_DNA"/>
</dbReference>
<evidence type="ECO:0000256" key="4">
    <source>
        <dbReference type="SAM" id="MobiDB-lite"/>
    </source>
</evidence>
<comment type="caution">
    <text evidence="5">The sequence shown here is derived from an EMBL/GenBank/DDBJ whole genome shotgun (WGS) entry which is preliminary data.</text>
</comment>
<dbReference type="GO" id="GO:0046540">
    <property type="term" value="C:U4/U6 x U5 tri-snRNP complex"/>
    <property type="evidence" value="ECO:0007669"/>
    <property type="project" value="TreeGrafter"/>
</dbReference>
<dbReference type="OrthoDB" id="5583at2759"/>
<evidence type="ECO:0000256" key="1">
    <source>
        <dbReference type="ARBA" id="ARBA00004123"/>
    </source>
</evidence>
<feature type="compositionally biased region" description="Basic and acidic residues" evidence="4">
    <location>
        <begin position="9"/>
        <end position="201"/>
    </location>
</feature>
<feature type="compositionally biased region" description="Basic and acidic residues" evidence="4">
    <location>
        <begin position="218"/>
        <end position="243"/>
    </location>
</feature>
<dbReference type="Proteomes" id="UP000623129">
    <property type="component" value="Unassembled WGS sequence"/>
</dbReference>
<feature type="compositionally biased region" description="Basic and acidic residues" evidence="4">
    <location>
        <begin position="445"/>
        <end position="466"/>
    </location>
</feature>
<reference evidence="5" key="1">
    <citation type="submission" date="2020-01" db="EMBL/GenBank/DDBJ databases">
        <title>Genome sequence of Kobresia littledalei, the first chromosome-level genome in the family Cyperaceae.</title>
        <authorList>
            <person name="Qu G."/>
        </authorList>
    </citation>
    <scope>NUCLEOTIDE SEQUENCE</scope>
    <source>
        <strain evidence="5">C.B.Clarke</strain>
        <tissue evidence="5">Leaf</tissue>
    </source>
</reference>
<feature type="region of interest" description="Disordered" evidence="4">
    <location>
        <begin position="439"/>
        <end position="466"/>
    </location>
</feature>
<evidence type="ECO:0000313" key="6">
    <source>
        <dbReference type="Proteomes" id="UP000623129"/>
    </source>
</evidence>
<comment type="subcellular location">
    <subcellularLocation>
        <location evidence="1">Nucleus</location>
    </subcellularLocation>
</comment>
<dbReference type="Pfam" id="PF03343">
    <property type="entry name" value="SART-1"/>
    <property type="match status" value="2"/>
</dbReference>